<accession>A0A7W6RE50</accession>
<proteinExistence type="predicted"/>
<dbReference type="Proteomes" id="UP000554286">
    <property type="component" value="Unassembled WGS sequence"/>
</dbReference>
<sequence>MSAGPRDRPQWTPDWRLTVGGADISATVRPLLLSLSVTDHLDADSDELELRLDWRDRAIALPRRGAVIRLALGWKETGLVDMPGFVVDEVQYGNEAAGLALALRGRAADLRGPLRAPRTRSLEAPTLGDLVARVAADNGLTPVVASALAGLVVGHVDQSAESDLHLVARHARAAGASVKVADGRLVVSPVGAGTSAGSGRPLAATIREDEATTWWVTVQDREAASSVAAPYHDLDTAETVWEVVEGGGDGPPVEVRHGAATPDQARARATGAAQDSGRGGSTLRLSLEGRPTLGAGGDITLSGFGPADGRWSLKSVTHTLDTSGFRTEVEAETPPPPTIATGAATTSPGAAAVPGWRVVEDEDGIQVVYADGAPADAAAIVEAAGA</sequence>
<comment type="caution">
    <text evidence="2">The sequence shown here is derived from an EMBL/GenBank/DDBJ whole genome shotgun (WGS) entry which is preliminary data.</text>
</comment>
<organism evidence="2 3">
    <name type="scientific">Roseospira visakhapatnamensis</name>
    <dbReference type="NCBI Taxonomy" id="390880"/>
    <lineage>
        <taxon>Bacteria</taxon>
        <taxon>Pseudomonadati</taxon>
        <taxon>Pseudomonadota</taxon>
        <taxon>Alphaproteobacteria</taxon>
        <taxon>Rhodospirillales</taxon>
        <taxon>Rhodospirillaceae</taxon>
        <taxon>Roseospira</taxon>
    </lineage>
</organism>
<evidence type="ECO:0000313" key="2">
    <source>
        <dbReference type="EMBL" id="MBB4266876.1"/>
    </source>
</evidence>
<evidence type="ECO:0000256" key="1">
    <source>
        <dbReference type="SAM" id="MobiDB-lite"/>
    </source>
</evidence>
<gene>
    <name evidence="2" type="ORF">GGD89_002512</name>
</gene>
<feature type="compositionally biased region" description="Low complexity" evidence="1">
    <location>
        <begin position="339"/>
        <end position="349"/>
    </location>
</feature>
<evidence type="ECO:0008006" key="4">
    <source>
        <dbReference type="Google" id="ProtNLM"/>
    </source>
</evidence>
<feature type="region of interest" description="Disordered" evidence="1">
    <location>
        <begin position="326"/>
        <end position="349"/>
    </location>
</feature>
<evidence type="ECO:0000313" key="3">
    <source>
        <dbReference type="Proteomes" id="UP000554286"/>
    </source>
</evidence>
<name>A0A7W6RE50_9PROT</name>
<dbReference type="Pfam" id="PF05954">
    <property type="entry name" value="Phage_GPD"/>
    <property type="match status" value="1"/>
</dbReference>
<dbReference type="RefSeq" id="WP_184045717.1">
    <property type="nucleotide sequence ID" value="NZ_JACIGK010000018.1"/>
</dbReference>
<reference evidence="2 3" key="1">
    <citation type="submission" date="2020-08" db="EMBL/GenBank/DDBJ databases">
        <title>Genome sequencing of Purple Non-Sulfur Bacteria from various extreme environments.</title>
        <authorList>
            <person name="Mayer M."/>
        </authorList>
    </citation>
    <scope>NUCLEOTIDE SEQUENCE [LARGE SCALE GENOMIC DNA]</scope>
    <source>
        <strain evidence="2 3">JA131</strain>
    </source>
</reference>
<keyword evidence="3" id="KW-1185">Reference proteome</keyword>
<dbReference type="EMBL" id="JACIGK010000018">
    <property type="protein sequence ID" value="MBB4266876.1"/>
    <property type="molecule type" value="Genomic_DNA"/>
</dbReference>
<dbReference type="SUPFAM" id="SSF69279">
    <property type="entry name" value="Phage tail proteins"/>
    <property type="match status" value="1"/>
</dbReference>
<feature type="region of interest" description="Disordered" evidence="1">
    <location>
        <begin position="261"/>
        <end position="298"/>
    </location>
</feature>
<dbReference type="AlphaFoldDB" id="A0A7W6RE50"/>
<protein>
    <recommendedName>
        <fullName evidence="4">Late control gene D protein (GPD)</fullName>
    </recommendedName>
</protein>